<dbReference type="EMBL" id="OZ004258">
    <property type="protein sequence ID" value="CAK7913432.1"/>
    <property type="molecule type" value="Genomic_DNA"/>
</dbReference>
<protein>
    <submittedName>
        <fullName evidence="2">Uncharacterized protein</fullName>
    </submittedName>
</protein>
<organism evidence="2 3">
    <name type="scientific">[Candida] anglica</name>
    <dbReference type="NCBI Taxonomy" id="148631"/>
    <lineage>
        <taxon>Eukaryota</taxon>
        <taxon>Fungi</taxon>
        <taxon>Dikarya</taxon>
        <taxon>Ascomycota</taxon>
        <taxon>Saccharomycotina</taxon>
        <taxon>Pichiomycetes</taxon>
        <taxon>Debaryomycetaceae</taxon>
        <taxon>Kurtzmaniella</taxon>
    </lineage>
</organism>
<reference evidence="2 3" key="1">
    <citation type="submission" date="2024-01" db="EMBL/GenBank/DDBJ databases">
        <authorList>
            <consortium name="Genoscope - CEA"/>
            <person name="William W."/>
        </authorList>
    </citation>
    <scope>NUCLEOTIDE SEQUENCE [LARGE SCALE GENOMIC DNA]</scope>
    <source>
        <strain evidence="2 3">29B2s-10</strain>
    </source>
</reference>
<keyword evidence="3" id="KW-1185">Reference proteome</keyword>
<accession>A0ABP0EFJ6</accession>
<evidence type="ECO:0000313" key="3">
    <source>
        <dbReference type="Proteomes" id="UP001497600"/>
    </source>
</evidence>
<feature type="region of interest" description="Disordered" evidence="1">
    <location>
        <begin position="138"/>
        <end position="157"/>
    </location>
</feature>
<sequence>MSLITSSQTQVIENSISSYIENYDRIAQQYLTLRQNILTLFNGENNSNSETQLKAQKYKYELEKVREAYTLHVEALVTQLDIHEQVPSTHTIELDQTHDTLQETKIRLNDQIKNLTTVQKPLLDDLGKLLVEFESGLNTKRRPGTKPNAAKQMNGTVNDKENSYNEQLLFGYDELKALATSVDGVDLHKYLDEHLDGGKTFRRLADNKYVYNASRSSVQEKATTTVAEYDEMIRAVIHSIGELEATGAEARDRWSVNALRLDVIKEALMDENF</sequence>
<evidence type="ECO:0000313" key="2">
    <source>
        <dbReference type="EMBL" id="CAK7913432.1"/>
    </source>
</evidence>
<evidence type="ECO:0000256" key="1">
    <source>
        <dbReference type="SAM" id="MobiDB-lite"/>
    </source>
</evidence>
<dbReference type="Proteomes" id="UP001497600">
    <property type="component" value="Chromosome F"/>
</dbReference>
<name>A0ABP0EFJ6_9ASCO</name>
<gene>
    <name evidence="2" type="ORF">CAAN4_F11694</name>
</gene>
<proteinExistence type="predicted"/>